<dbReference type="Gene3D" id="3.30.70.890">
    <property type="entry name" value="GHMP kinase, C-terminal domain"/>
    <property type="match status" value="1"/>
</dbReference>
<evidence type="ECO:0000256" key="7">
    <source>
        <dbReference type="ARBA" id="ARBA00022840"/>
    </source>
</evidence>
<dbReference type="PIRSF" id="PIRSF010376">
    <property type="entry name" value="IspE"/>
    <property type="match status" value="1"/>
</dbReference>
<evidence type="ECO:0000256" key="8">
    <source>
        <dbReference type="ARBA" id="ARBA00023229"/>
    </source>
</evidence>
<dbReference type="UniPathway" id="UPA00056">
    <property type="reaction ID" value="UER00094"/>
</dbReference>
<sequence length="288" mass="29368">MATRSALAPAKVNLFLHVGPVDAAGYHPLASLVAFADVGDRISVEPADRLSLTVTGPFAAGLEDEGDNLILRALRGLGQAAGIGEPPLAVTLDKRLPIAAGLGGGSSDAGAALKLARDALELDLTDDGLAEIAATIGADGPMCLHARAAWAEGRGDRLAFEPRLPSLPAVLINPGVPSPTGEVYRAYDAGPPAAADQPSPPTDWSAAAVVEWLVEQRNDLEAPAVARSPAIGEAIAAAEAMGGVRLVRMSGSGATVFALFESGDQAIAAAAEHRAAHPRWWITPANLA</sequence>
<dbReference type="EMBL" id="JAATJM010000001">
    <property type="protein sequence ID" value="NJC41580.1"/>
    <property type="molecule type" value="Genomic_DNA"/>
</dbReference>
<evidence type="ECO:0000256" key="4">
    <source>
        <dbReference type="ARBA" id="ARBA00022679"/>
    </source>
</evidence>
<organism evidence="13 14">
    <name type="scientific">Brevundimonas alba</name>
    <dbReference type="NCBI Taxonomy" id="74314"/>
    <lineage>
        <taxon>Bacteria</taxon>
        <taxon>Pseudomonadati</taxon>
        <taxon>Pseudomonadota</taxon>
        <taxon>Alphaproteobacteria</taxon>
        <taxon>Caulobacterales</taxon>
        <taxon>Caulobacteraceae</taxon>
        <taxon>Brevundimonas</taxon>
    </lineage>
</organism>
<evidence type="ECO:0000259" key="11">
    <source>
        <dbReference type="Pfam" id="PF00288"/>
    </source>
</evidence>
<feature type="domain" description="GHMP kinase C-terminal" evidence="12">
    <location>
        <begin position="216"/>
        <end position="276"/>
    </location>
</feature>
<accession>A0A7X5YKH2</accession>
<dbReference type="RefSeq" id="WP_168046794.1">
    <property type="nucleotide sequence ID" value="NZ_JAATJM010000001.1"/>
</dbReference>
<evidence type="ECO:0000256" key="5">
    <source>
        <dbReference type="ARBA" id="ARBA00022741"/>
    </source>
</evidence>
<comment type="pathway">
    <text evidence="10">Isoprenoid biosynthesis; isopentenyl diphosphate biosynthesis via DXP pathway; isopentenyl diphosphate from 1-deoxy-D-xylulose 5-phosphate: step 3/6.</text>
</comment>
<evidence type="ECO:0000256" key="1">
    <source>
        <dbReference type="ARBA" id="ARBA00009684"/>
    </source>
</evidence>
<dbReference type="GO" id="GO:0016114">
    <property type="term" value="P:terpenoid biosynthetic process"/>
    <property type="evidence" value="ECO:0007669"/>
    <property type="project" value="UniProtKB-UniRule"/>
</dbReference>
<dbReference type="Proteomes" id="UP000587415">
    <property type="component" value="Unassembled WGS sequence"/>
</dbReference>
<comment type="caution">
    <text evidence="13">The sequence shown here is derived from an EMBL/GenBank/DDBJ whole genome shotgun (WGS) entry which is preliminary data.</text>
</comment>
<keyword evidence="6 10" id="KW-0418">Kinase</keyword>
<keyword evidence="8 10" id="KW-0414">Isoprene biosynthesis</keyword>
<reference evidence="13 14" key="1">
    <citation type="submission" date="2020-03" db="EMBL/GenBank/DDBJ databases">
        <title>Genomic Encyclopedia of Type Strains, Phase IV (KMG-IV): sequencing the most valuable type-strain genomes for metagenomic binning, comparative biology and taxonomic classification.</title>
        <authorList>
            <person name="Goeker M."/>
        </authorList>
    </citation>
    <scope>NUCLEOTIDE SEQUENCE [LARGE SCALE GENOMIC DNA]</scope>
    <source>
        <strain evidence="13 14">DSM 4736</strain>
    </source>
</reference>
<protein>
    <recommendedName>
        <fullName evidence="3 10">4-diphosphocytidyl-2-C-methyl-D-erythritol kinase</fullName>
        <shortName evidence="10">CMK</shortName>
        <ecNumber evidence="2 10">2.7.1.148</ecNumber>
    </recommendedName>
    <alternativeName>
        <fullName evidence="9 10">4-(cytidine-5'-diphospho)-2-C-methyl-D-erythritol kinase</fullName>
    </alternativeName>
</protein>
<dbReference type="InterPro" id="IPR020568">
    <property type="entry name" value="Ribosomal_Su5_D2-typ_SF"/>
</dbReference>
<evidence type="ECO:0000256" key="10">
    <source>
        <dbReference type="HAMAP-Rule" id="MF_00061"/>
    </source>
</evidence>
<dbReference type="Pfam" id="PF00288">
    <property type="entry name" value="GHMP_kinases_N"/>
    <property type="match status" value="1"/>
</dbReference>
<dbReference type="PANTHER" id="PTHR43527">
    <property type="entry name" value="4-DIPHOSPHOCYTIDYL-2-C-METHYL-D-ERYTHRITOL KINASE, CHLOROPLASTIC"/>
    <property type="match status" value="1"/>
</dbReference>
<dbReference type="InterPro" id="IPR006204">
    <property type="entry name" value="GHMP_kinase_N_dom"/>
</dbReference>
<dbReference type="HAMAP" id="MF_00061">
    <property type="entry name" value="IspE"/>
    <property type="match status" value="1"/>
</dbReference>
<dbReference type="InterPro" id="IPR014721">
    <property type="entry name" value="Ribsml_uS5_D2-typ_fold_subgr"/>
</dbReference>
<dbReference type="GO" id="GO:0019288">
    <property type="term" value="P:isopentenyl diphosphate biosynthetic process, methylerythritol 4-phosphate pathway"/>
    <property type="evidence" value="ECO:0007669"/>
    <property type="project" value="UniProtKB-UniRule"/>
</dbReference>
<dbReference type="AlphaFoldDB" id="A0A7X5YKH2"/>
<feature type="active site" evidence="10">
    <location>
        <position position="11"/>
    </location>
</feature>
<dbReference type="NCBIfam" id="TIGR00154">
    <property type="entry name" value="ispE"/>
    <property type="match status" value="1"/>
</dbReference>
<proteinExistence type="inferred from homology"/>
<dbReference type="Gene3D" id="3.30.230.10">
    <property type="match status" value="1"/>
</dbReference>
<dbReference type="InterPro" id="IPR036554">
    <property type="entry name" value="GHMP_kinase_C_sf"/>
</dbReference>
<evidence type="ECO:0000259" key="12">
    <source>
        <dbReference type="Pfam" id="PF08544"/>
    </source>
</evidence>
<feature type="active site" evidence="10">
    <location>
        <position position="139"/>
    </location>
</feature>
<evidence type="ECO:0000256" key="3">
    <source>
        <dbReference type="ARBA" id="ARBA00017473"/>
    </source>
</evidence>
<keyword evidence="5 10" id="KW-0547">Nucleotide-binding</keyword>
<evidence type="ECO:0000256" key="2">
    <source>
        <dbReference type="ARBA" id="ARBA00012052"/>
    </source>
</evidence>
<dbReference type="SUPFAM" id="SSF54211">
    <property type="entry name" value="Ribosomal protein S5 domain 2-like"/>
    <property type="match status" value="1"/>
</dbReference>
<evidence type="ECO:0000313" key="14">
    <source>
        <dbReference type="Proteomes" id="UP000587415"/>
    </source>
</evidence>
<evidence type="ECO:0000256" key="6">
    <source>
        <dbReference type="ARBA" id="ARBA00022777"/>
    </source>
</evidence>
<keyword evidence="4 10" id="KW-0808">Transferase</keyword>
<comment type="catalytic activity">
    <reaction evidence="10">
        <text>4-CDP-2-C-methyl-D-erythritol + ATP = 4-CDP-2-C-methyl-D-erythritol 2-phosphate + ADP + H(+)</text>
        <dbReference type="Rhea" id="RHEA:18437"/>
        <dbReference type="ChEBI" id="CHEBI:15378"/>
        <dbReference type="ChEBI" id="CHEBI:30616"/>
        <dbReference type="ChEBI" id="CHEBI:57823"/>
        <dbReference type="ChEBI" id="CHEBI:57919"/>
        <dbReference type="ChEBI" id="CHEBI:456216"/>
        <dbReference type="EC" id="2.7.1.148"/>
    </reaction>
</comment>
<dbReference type="EC" id="2.7.1.148" evidence="2 10"/>
<feature type="binding site" evidence="10">
    <location>
        <begin position="97"/>
        <end position="107"/>
    </location>
    <ligand>
        <name>ATP</name>
        <dbReference type="ChEBI" id="CHEBI:30616"/>
    </ligand>
</feature>
<feature type="domain" description="GHMP kinase N-terminal" evidence="11">
    <location>
        <begin position="68"/>
        <end position="144"/>
    </location>
</feature>
<name>A0A7X5YKH2_9CAUL</name>
<gene>
    <name evidence="10" type="primary">ispE</name>
    <name evidence="13" type="ORF">GGQ87_001838</name>
</gene>
<comment type="similarity">
    <text evidence="1 10">Belongs to the GHMP kinase family. IspE subfamily.</text>
</comment>
<dbReference type="NCBIfam" id="NF011202">
    <property type="entry name" value="PRK14608.1"/>
    <property type="match status" value="1"/>
</dbReference>
<dbReference type="SUPFAM" id="SSF55060">
    <property type="entry name" value="GHMP Kinase, C-terminal domain"/>
    <property type="match status" value="1"/>
</dbReference>
<evidence type="ECO:0000313" key="13">
    <source>
        <dbReference type="EMBL" id="NJC41580.1"/>
    </source>
</evidence>
<dbReference type="GO" id="GO:0050515">
    <property type="term" value="F:4-(cytidine 5'-diphospho)-2-C-methyl-D-erythritol kinase activity"/>
    <property type="evidence" value="ECO:0007669"/>
    <property type="project" value="UniProtKB-UniRule"/>
</dbReference>
<dbReference type="PANTHER" id="PTHR43527:SF2">
    <property type="entry name" value="4-DIPHOSPHOCYTIDYL-2-C-METHYL-D-ERYTHRITOL KINASE, CHLOROPLASTIC"/>
    <property type="match status" value="1"/>
</dbReference>
<dbReference type="InterPro" id="IPR004424">
    <property type="entry name" value="IspE"/>
</dbReference>
<dbReference type="GO" id="GO:0005524">
    <property type="term" value="F:ATP binding"/>
    <property type="evidence" value="ECO:0007669"/>
    <property type="project" value="UniProtKB-UniRule"/>
</dbReference>
<comment type="function">
    <text evidence="10">Catalyzes the phosphorylation of the position 2 hydroxy group of 4-diphosphocytidyl-2C-methyl-D-erythritol.</text>
</comment>
<keyword evidence="7 10" id="KW-0067">ATP-binding</keyword>
<evidence type="ECO:0000256" key="9">
    <source>
        <dbReference type="ARBA" id="ARBA00032554"/>
    </source>
</evidence>
<dbReference type="Pfam" id="PF08544">
    <property type="entry name" value="GHMP_kinases_C"/>
    <property type="match status" value="1"/>
</dbReference>
<keyword evidence="14" id="KW-1185">Reference proteome</keyword>
<dbReference type="InterPro" id="IPR013750">
    <property type="entry name" value="GHMP_kinase_C_dom"/>
</dbReference>